<sequence>MTPSAPARHAVSTTASAAVLALAFGFFPTSPARAATAEPSVAPTSTCGILCLPVLAGSPDTAQPGRPRKTRDPAPPTSQPAPTAGVPVQPAPPQPPQGDAGPQDAAPPDPALPATPAGDVAPATASAAAGYRPPTGPSSGQDWNSPVTRSAAAAPMAAAVPARGQGSDGPEFLPIALGTLLVALSAGSFAWFTRYRNRLRSH</sequence>
<evidence type="ECO:0000313" key="4">
    <source>
        <dbReference type="EMBL" id="MDP9886580.1"/>
    </source>
</evidence>
<dbReference type="EMBL" id="JAUSRE010000001">
    <property type="protein sequence ID" value="MDP9886580.1"/>
    <property type="molecule type" value="Genomic_DNA"/>
</dbReference>
<keyword evidence="2" id="KW-0472">Membrane</keyword>
<dbReference type="RefSeq" id="WP_307303454.1">
    <property type="nucleotide sequence ID" value="NZ_JAUSRE010000001.1"/>
</dbReference>
<evidence type="ECO:0000256" key="1">
    <source>
        <dbReference type="SAM" id="MobiDB-lite"/>
    </source>
</evidence>
<accession>A0ABT9RMW7</accession>
<dbReference type="Proteomes" id="UP001226577">
    <property type="component" value="Unassembled WGS sequence"/>
</dbReference>
<protein>
    <submittedName>
        <fullName evidence="4">Type IV secretory pathway VirB10-like protein</fullName>
    </submittedName>
</protein>
<keyword evidence="2" id="KW-0812">Transmembrane</keyword>
<feature type="signal peptide" evidence="3">
    <location>
        <begin position="1"/>
        <end position="34"/>
    </location>
</feature>
<keyword evidence="3" id="KW-0732">Signal</keyword>
<evidence type="ECO:0000256" key="2">
    <source>
        <dbReference type="SAM" id="Phobius"/>
    </source>
</evidence>
<feature type="compositionally biased region" description="Low complexity" evidence="1">
    <location>
        <begin position="151"/>
        <end position="162"/>
    </location>
</feature>
<organism evidence="4 5">
    <name type="scientific">Pseudarthrobacter enclensis</name>
    <dbReference type="NCBI Taxonomy" id="993070"/>
    <lineage>
        <taxon>Bacteria</taxon>
        <taxon>Bacillati</taxon>
        <taxon>Actinomycetota</taxon>
        <taxon>Actinomycetes</taxon>
        <taxon>Micrococcales</taxon>
        <taxon>Micrococcaceae</taxon>
        <taxon>Pseudarthrobacter</taxon>
    </lineage>
</organism>
<evidence type="ECO:0000256" key="3">
    <source>
        <dbReference type="SAM" id="SignalP"/>
    </source>
</evidence>
<feature type="compositionally biased region" description="Polar residues" evidence="1">
    <location>
        <begin position="137"/>
        <end position="148"/>
    </location>
</feature>
<comment type="caution">
    <text evidence="4">The sequence shown here is derived from an EMBL/GenBank/DDBJ whole genome shotgun (WGS) entry which is preliminary data.</text>
</comment>
<evidence type="ECO:0000313" key="5">
    <source>
        <dbReference type="Proteomes" id="UP001226577"/>
    </source>
</evidence>
<feature type="transmembrane region" description="Helical" evidence="2">
    <location>
        <begin position="172"/>
        <end position="192"/>
    </location>
</feature>
<reference evidence="4 5" key="1">
    <citation type="submission" date="2023-07" db="EMBL/GenBank/DDBJ databases">
        <title>Sorghum-associated microbial communities from plants grown in Nebraska, USA.</title>
        <authorList>
            <person name="Schachtman D."/>
        </authorList>
    </citation>
    <scope>NUCLEOTIDE SEQUENCE [LARGE SCALE GENOMIC DNA]</scope>
    <source>
        <strain evidence="4 5">CC222</strain>
    </source>
</reference>
<keyword evidence="5" id="KW-1185">Reference proteome</keyword>
<proteinExistence type="predicted"/>
<gene>
    <name evidence="4" type="ORF">J2X98_000146</name>
</gene>
<feature type="chain" id="PRO_5047061128" evidence="3">
    <location>
        <begin position="35"/>
        <end position="202"/>
    </location>
</feature>
<feature type="region of interest" description="Disordered" evidence="1">
    <location>
        <begin position="57"/>
        <end position="167"/>
    </location>
</feature>
<name>A0ABT9RMW7_9MICC</name>
<keyword evidence="2" id="KW-1133">Transmembrane helix</keyword>